<dbReference type="EMBL" id="JARBJD010000094">
    <property type="protein sequence ID" value="KAK2953196.1"/>
    <property type="molecule type" value="Genomic_DNA"/>
</dbReference>
<proteinExistence type="predicted"/>
<evidence type="ECO:0000313" key="3">
    <source>
        <dbReference type="Proteomes" id="UP001281761"/>
    </source>
</evidence>
<sequence>MEEQADHNLSDIDLTFDLNSATPPVLFSSDVGDMILKACLFERTYSLNSTVVSVVSELSVKRCSSTSILTPVSQLNIDNERSCEYETGILSLTNYSTTIPLTVFTAVAKCIAVQCSNKAGSLVQCIRIDMHALSVVYCIRVDSHACLFRSVFSMGNWARSDSLCMERL</sequence>
<organism evidence="2 3">
    <name type="scientific">Blattamonas nauphoetae</name>
    <dbReference type="NCBI Taxonomy" id="2049346"/>
    <lineage>
        <taxon>Eukaryota</taxon>
        <taxon>Metamonada</taxon>
        <taxon>Preaxostyla</taxon>
        <taxon>Oxymonadida</taxon>
        <taxon>Blattamonas</taxon>
    </lineage>
</organism>
<accession>A0ABQ9XL93</accession>
<evidence type="ECO:0000313" key="1">
    <source>
        <dbReference type="EMBL" id="KAK2949183.1"/>
    </source>
</evidence>
<reference evidence="2 3" key="1">
    <citation type="journal article" date="2022" name="bioRxiv">
        <title>Genomics of Preaxostyla Flagellates Illuminates Evolutionary Transitions and the Path Towards Mitochondrial Loss.</title>
        <authorList>
            <person name="Novak L.V.F."/>
            <person name="Treitli S.C."/>
            <person name="Pyrih J."/>
            <person name="Halakuc P."/>
            <person name="Pipaliya S.V."/>
            <person name="Vacek V."/>
            <person name="Brzon O."/>
            <person name="Soukal P."/>
            <person name="Eme L."/>
            <person name="Dacks J.B."/>
            <person name="Karnkowska A."/>
            <person name="Elias M."/>
            <person name="Hampl V."/>
        </authorList>
    </citation>
    <scope>NUCLEOTIDE SEQUENCE [LARGE SCALE GENOMIC DNA]</scope>
    <source>
        <strain evidence="2">NAU3</strain>
        <tissue evidence="2">Gut</tissue>
    </source>
</reference>
<name>A0ABQ9XL93_9EUKA</name>
<dbReference type="EMBL" id="JARBJD010000161">
    <property type="protein sequence ID" value="KAK2949183.1"/>
    <property type="molecule type" value="Genomic_DNA"/>
</dbReference>
<evidence type="ECO:0000313" key="2">
    <source>
        <dbReference type="EMBL" id="KAK2953196.1"/>
    </source>
</evidence>
<protein>
    <submittedName>
        <fullName evidence="2">Uncharacterized protein</fullName>
    </submittedName>
</protein>
<dbReference type="Proteomes" id="UP001281761">
    <property type="component" value="Unassembled WGS sequence"/>
</dbReference>
<comment type="caution">
    <text evidence="2">The sequence shown here is derived from an EMBL/GenBank/DDBJ whole genome shotgun (WGS) entry which is preliminary data.</text>
</comment>
<gene>
    <name evidence="2" type="ORF">BLNAU_11821</name>
    <name evidence="1" type="ORF">BLNAU_15909</name>
</gene>
<keyword evidence="3" id="KW-1185">Reference proteome</keyword>